<accession>A0A2U9CWI7</accession>
<organism evidence="1 2">
    <name type="scientific">Scophthalmus maximus</name>
    <name type="common">Turbot</name>
    <name type="synonym">Psetta maxima</name>
    <dbReference type="NCBI Taxonomy" id="52904"/>
    <lineage>
        <taxon>Eukaryota</taxon>
        <taxon>Metazoa</taxon>
        <taxon>Chordata</taxon>
        <taxon>Craniata</taxon>
        <taxon>Vertebrata</taxon>
        <taxon>Euteleostomi</taxon>
        <taxon>Actinopterygii</taxon>
        <taxon>Neopterygii</taxon>
        <taxon>Teleostei</taxon>
        <taxon>Neoteleostei</taxon>
        <taxon>Acanthomorphata</taxon>
        <taxon>Carangaria</taxon>
        <taxon>Pleuronectiformes</taxon>
        <taxon>Pleuronectoidei</taxon>
        <taxon>Scophthalmidae</taxon>
        <taxon>Scophthalmus</taxon>
    </lineage>
</organism>
<name>A0A2U9CWI7_SCOMX</name>
<reference evidence="1 2" key="1">
    <citation type="submission" date="2017-12" db="EMBL/GenBank/DDBJ databases">
        <title>Integrating genomic resources of turbot (Scophthalmus maximus) in depth evaluation of genetic and physical mapping variation across individuals.</title>
        <authorList>
            <person name="Martinez P."/>
        </authorList>
    </citation>
    <scope>NUCLEOTIDE SEQUENCE [LARGE SCALE GENOMIC DNA]</scope>
</reference>
<dbReference type="EMBL" id="CP026263">
    <property type="protein sequence ID" value="AWP20978.1"/>
    <property type="molecule type" value="Genomic_DNA"/>
</dbReference>
<gene>
    <name evidence="1" type="ORF">SMAX5B_001692</name>
</gene>
<protein>
    <submittedName>
        <fullName evidence="1">Uncharacterized protein</fullName>
    </submittedName>
</protein>
<keyword evidence="2" id="KW-1185">Reference proteome</keyword>
<evidence type="ECO:0000313" key="1">
    <source>
        <dbReference type="EMBL" id="AWP20978.1"/>
    </source>
</evidence>
<proteinExistence type="predicted"/>
<evidence type="ECO:0000313" key="2">
    <source>
        <dbReference type="Proteomes" id="UP000246464"/>
    </source>
</evidence>
<dbReference type="AlphaFoldDB" id="A0A2U9CWI7"/>
<sequence>MSPLNTVAIVSNTRASGITFCGLPLMNFSPSVYPGDALCVGAGTPTPEPLLSRNNVTGAKQHVGLRGLRHRTGIPETMQPFFGCG</sequence>
<dbReference type="Proteomes" id="UP000246464">
    <property type="component" value="Chromosome 21"/>
</dbReference>